<dbReference type="InterPro" id="IPR005074">
    <property type="entry name" value="Peptidase_C39"/>
</dbReference>
<evidence type="ECO:0000256" key="1">
    <source>
        <dbReference type="SAM" id="SignalP"/>
    </source>
</evidence>
<comment type="caution">
    <text evidence="3">The sequence shown here is derived from an EMBL/GenBank/DDBJ whole genome shotgun (WGS) entry which is preliminary data.</text>
</comment>
<dbReference type="GO" id="GO:0016020">
    <property type="term" value="C:membrane"/>
    <property type="evidence" value="ECO:0007669"/>
    <property type="project" value="InterPro"/>
</dbReference>
<keyword evidence="1" id="KW-0732">Signal</keyword>
<dbReference type="GO" id="GO:0008233">
    <property type="term" value="F:peptidase activity"/>
    <property type="evidence" value="ECO:0007669"/>
    <property type="project" value="InterPro"/>
</dbReference>
<evidence type="ECO:0000313" key="3">
    <source>
        <dbReference type="EMBL" id="MBB5371988.1"/>
    </source>
</evidence>
<evidence type="ECO:0000313" key="4">
    <source>
        <dbReference type="Proteomes" id="UP000553706"/>
    </source>
</evidence>
<dbReference type="Proteomes" id="UP000553706">
    <property type="component" value="Unassembled WGS sequence"/>
</dbReference>
<dbReference type="Pfam" id="PF03412">
    <property type="entry name" value="Peptidase_C39"/>
    <property type="match status" value="1"/>
</dbReference>
<gene>
    <name evidence="3" type="ORF">HNP71_000212</name>
</gene>
<dbReference type="AlphaFoldDB" id="A0A840V7P1"/>
<dbReference type="EMBL" id="JACHFJ010000001">
    <property type="protein sequence ID" value="MBB5371988.1"/>
    <property type="molecule type" value="Genomic_DNA"/>
</dbReference>
<dbReference type="PROSITE" id="PS50990">
    <property type="entry name" value="PEPTIDASE_C39"/>
    <property type="match status" value="1"/>
</dbReference>
<accession>A0A840V7P1</accession>
<evidence type="ECO:0000259" key="2">
    <source>
        <dbReference type="PROSITE" id="PS50990"/>
    </source>
</evidence>
<dbReference type="RefSeq" id="WP_246344008.1">
    <property type="nucleotide sequence ID" value="NZ_JACHFJ010000001.1"/>
</dbReference>
<proteinExistence type="predicted"/>
<dbReference type="GO" id="GO:0006508">
    <property type="term" value="P:proteolysis"/>
    <property type="evidence" value="ECO:0007669"/>
    <property type="project" value="InterPro"/>
</dbReference>
<dbReference type="Gene3D" id="3.90.70.10">
    <property type="entry name" value="Cysteine proteinases"/>
    <property type="match status" value="1"/>
</dbReference>
<protein>
    <recommendedName>
        <fullName evidence="2">Peptidase C39 domain-containing protein</fullName>
    </recommendedName>
</protein>
<dbReference type="CDD" id="cd02423">
    <property type="entry name" value="Peptidase_C39G"/>
    <property type="match status" value="1"/>
</dbReference>
<dbReference type="GO" id="GO:0005524">
    <property type="term" value="F:ATP binding"/>
    <property type="evidence" value="ECO:0007669"/>
    <property type="project" value="InterPro"/>
</dbReference>
<feature type="domain" description="Peptidase C39" evidence="2">
    <location>
        <begin position="58"/>
        <end position="188"/>
    </location>
</feature>
<feature type="signal peptide" evidence="1">
    <location>
        <begin position="1"/>
        <end position="25"/>
    </location>
</feature>
<sequence>MMQKTIKLVTGLLTCAFLGTSGAHAGQISFNGLSVGSGYADVHIQSFQERKFSTTIKQKYDFSCGSAALATLLLFTYHMPATETSVFIDMFMNGDQKAIQESGFSLLDMKDYLTRHGIPSGGFRAPLEKLAEIRVPAIVLINEHGYKHFVVLRGIQDGNVLLADPAIGLRTVSVSSFQKQWSGIFFIVLADLPAARASFNDHQDWAGEPGAPIDLTRFMINLATLQEVTMPDPTRF</sequence>
<name>A0A840V7P1_9PROT</name>
<organism evidence="3 4">
    <name type="scientific">Acidocella aromatica</name>
    <dbReference type="NCBI Taxonomy" id="1303579"/>
    <lineage>
        <taxon>Bacteria</taxon>
        <taxon>Pseudomonadati</taxon>
        <taxon>Pseudomonadota</taxon>
        <taxon>Alphaproteobacteria</taxon>
        <taxon>Acetobacterales</taxon>
        <taxon>Acidocellaceae</taxon>
        <taxon>Acidocella</taxon>
    </lineage>
</organism>
<keyword evidence="4" id="KW-1185">Reference proteome</keyword>
<reference evidence="3 4" key="1">
    <citation type="submission" date="2020-08" db="EMBL/GenBank/DDBJ databases">
        <title>Genomic Encyclopedia of Type Strains, Phase IV (KMG-IV): sequencing the most valuable type-strain genomes for metagenomic binning, comparative biology and taxonomic classification.</title>
        <authorList>
            <person name="Goeker M."/>
        </authorList>
    </citation>
    <scope>NUCLEOTIDE SEQUENCE [LARGE SCALE GENOMIC DNA]</scope>
    <source>
        <strain evidence="3 4">DSM 27026</strain>
    </source>
</reference>
<feature type="chain" id="PRO_5032716395" description="Peptidase C39 domain-containing protein" evidence="1">
    <location>
        <begin position="26"/>
        <end position="236"/>
    </location>
</feature>